<dbReference type="AlphaFoldDB" id="A0A2Z6NII6"/>
<reference evidence="2" key="1">
    <citation type="journal article" date="2017" name="Front. Plant Sci.">
        <title>Climate Clever Clovers: New Paradigm to Reduce the Environmental Footprint of Ruminants by Breeding Low Methanogenic Forages Utilizing Haplotype Variation.</title>
        <authorList>
            <person name="Kaur P."/>
            <person name="Appels R."/>
            <person name="Bayer P.E."/>
            <person name="Keeble-Gagnere G."/>
            <person name="Wang J."/>
            <person name="Hirakawa H."/>
            <person name="Shirasawa K."/>
            <person name="Vercoe P."/>
            <person name="Stefanova K."/>
            <person name="Durmic Z."/>
            <person name="Nichols P."/>
            <person name="Revell C."/>
            <person name="Isobe S.N."/>
            <person name="Edwards D."/>
            <person name="Erskine W."/>
        </authorList>
    </citation>
    <scope>NUCLEOTIDE SEQUENCE [LARGE SCALE GENOMIC DNA]</scope>
    <source>
        <strain evidence="2">cv. Daliak</strain>
    </source>
</reference>
<dbReference type="EMBL" id="DF973878">
    <property type="protein sequence ID" value="GAU41743.1"/>
    <property type="molecule type" value="Genomic_DNA"/>
</dbReference>
<proteinExistence type="predicted"/>
<dbReference type="Proteomes" id="UP000242715">
    <property type="component" value="Unassembled WGS sequence"/>
</dbReference>
<evidence type="ECO:0000313" key="2">
    <source>
        <dbReference type="Proteomes" id="UP000242715"/>
    </source>
</evidence>
<protein>
    <submittedName>
        <fullName evidence="1">Uncharacterized protein</fullName>
    </submittedName>
</protein>
<gene>
    <name evidence="1" type="ORF">TSUD_180920</name>
</gene>
<name>A0A2Z6NII6_TRISU</name>
<evidence type="ECO:0000313" key="1">
    <source>
        <dbReference type="EMBL" id="GAU41743.1"/>
    </source>
</evidence>
<organism evidence="1 2">
    <name type="scientific">Trifolium subterraneum</name>
    <name type="common">Subterranean clover</name>
    <dbReference type="NCBI Taxonomy" id="3900"/>
    <lineage>
        <taxon>Eukaryota</taxon>
        <taxon>Viridiplantae</taxon>
        <taxon>Streptophyta</taxon>
        <taxon>Embryophyta</taxon>
        <taxon>Tracheophyta</taxon>
        <taxon>Spermatophyta</taxon>
        <taxon>Magnoliopsida</taxon>
        <taxon>eudicotyledons</taxon>
        <taxon>Gunneridae</taxon>
        <taxon>Pentapetalae</taxon>
        <taxon>rosids</taxon>
        <taxon>fabids</taxon>
        <taxon>Fabales</taxon>
        <taxon>Fabaceae</taxon>
        <taxon>Papilionoideae</taxon>
        <taxon>50 kb inversion clade</taxon>
        <taxon>NPAAA clade</taxon>
        <taxon>Hologalegina</taxon>
        <taxon>IRL clade</taxon>
        <taxon>Trifolieae</taxon>
        <taxon>Trifolium</taxon>
    </lineage>
</organism>
<sequence>MAILEGGGVAAGFCFKRLGVFGLGYVQVVGGAANTQDLTVVEIGGGGGGWR</sequence>
<accession>A0A2Z6NII6</accession>
<keyword evidence="2" id="KW-1185">Reference proteome</keyword>